<gene>
    <name evidence="2" type="ORF">RchiOBHm_Chr3g0458451</name>
</gene>
<evidence type="ECO:0000259" key="1">
    <source>
        <dbReference type="SMART" id="SM00256"/>
    </source>
</evidence>
<dbReference type="Pfam" id="PF00646">
    <property type="entry name" value="F-box"/>
    <property type="match status" value="1"/>
</dbReference>
<dbReference type="Proteomes" id="UP000238479">
    <property type="component" value="Chromosome 3"/>
</dbReference>
<dbReference type="InterPro" id="IPR036047">
    <property type="entry name" value="F-box-like_dom_sf"/>
</dbReference>
<reference evidence="2 3" key="1">
    <citation type="journal article" date="2018" name="Nat. Genet.">
        <title>The Rosa genome provides new insights in the design of modern roses.</title>
        <authorList>
            <person name="Bendahmane M."/>
        </authorList>
    </citation>
    <scope>NUCLEOTIDE SEQUENCE [LARGE SCALE GENOMIC DNA]</scope>
    <source>
        <strain evidence="3">cv. Old Blush</strain>
    </source>
</reference>
<dbReference type="AlphaFoldDB" id="A0A2P6R7Y7"/>
<dbReference type="Gramene" id="PRQ42512">
    <property type="protein sequence ID" value="PRQ42512"/>
    <property type="gene ID" value="RchiOBHm_Chr3g0458451"/>
</dbReference>
<dbReference type="STRING" id="74649.A0A2P6R7Y7"/>
<dbReference type="Gene3D" id="3.90.1140.10">
    <property type="entry name" value="Cyclic phosphodiesterase"/>
    <property type="match status" value="1"/>
</dbReference>
<protein>
    <submittedName>
        <fullName evidence="2">Putative F-box domain, RNA ligase/cyclic nucleotide phosphodiesterase</fullName>
    </submittedName>
</protein>
<dbReference type="GO" id="GO:0009187">
    <property type="term" value="P:cyclic nucleotide metabolic process"/>
    <property type="evidence" value="ECO:0007669"/>
    <property type="project" value="TreeGrafter"/>
</dbReference>
<dbReference type="InterPro" id="IPR001810">
    <property type="entry name" value="F-box_dom"/>
</dbReference>
<keyword evidence="2" id="KW-0436">Ligase</keyword>
<comment type="caution">
    <text evidence="2">The sequence shown here is derived from an EMBL/GenBank/DDBJ whole genome shotgun (WGS) entry which is preliminary data.</text>
</comment>
<organism evidence="2 3">
    <name type="scientific">Rosa chinensis</name>
    <name type="common">China rose</name>
    <dbReference type="NCBI Taxonomy" id="74649"/>
    <lineage>
        <taxon>Eukaryota</taxon>
        <taxon>Viridiplantae</taxon>
        <taxon>Streptophyta</taxon>
        <taxon>Embryophyta</taxon>
        <taxon>Tracheophyta</taxon>
        <taxon>Spermatophyta</taxon>
        <taxon>Magnoliopsida</taxon>
        <taxon>eudicotyledons</taxon>
        <taxon>Gunneridae</taxon>
        <taxon>Pentapetalae</taxon>
        <taxon>rosids</taxon>
        <taxon>fabids</taxon>
        <taxon>Rosales</taxon>
        <taxon>Rosaceae</taxon>
        <taxon>Rosoideae</taxon>
        <taxon>Rosoideae incertae sedis</taxon>
        <taxon>Rosa</taxon>
    </lineage>
</organism>
<evidence type="ECO:0000313" key="3">
    <source>
        <dbReference type="Proteomes" id="UP000238479"/>
    </source>
</evidence>
<dbReference type="InterPro" id="IPR012386">
    <property type="entry name" value="Cyclic-nucl_3Pdiesterase"/>
</dbReference>
<dbReference type="InterPro" id="IPR006527">
    <property type="entry name" value="F-box-assoc_dom_typ1"/>
</dbReference>
<dbReference type="InterPro" id="IPR009097">
    <property type="entry name" value="Cyclic_Pdiesterase"/>
</dbReference>
<dbReference type="SMART" id="SM00256">
    <property type="entry name" value="FBOX"/>
    <property type="match status" value="1"/>
</dbReference>
<dbReference type="NCBIfam" id="TIGR01640">
    <property type="entry name" value="F_box_assoc_1"/>
    <property type="match status" value="1"/>
</dbReference>
<dbReference type="GO" id="GO:0016874">
    <property type="term" value="F:ligase activity"/>
    <property type="evidence" value="ECO:0007669"/>
    <property type="project" value="UniProtKB-KW"/>
</dbReference>
<dbReference type="Pfam" id="PF07734">
    <property type="entry name" value="FBA_1"/>
    <property type="match status" value="1"/>
</dbReference>
<feature type="domain" description="F-box" evidence="1">
    <location>
        <begin position="9"/>
        <end position="49"/>
    </location>
</feature>
<dbReference type="SUPFAM" id="SSF81383">
    <property type="entry name" value="F-box domain"/>
    <property type="match status" value="1"/>
</dbReference>
<dbReference type="PANTHER" id="PTHR28141:SF1">
    <property type="entry name" value="2',3'-CYCLIC-NUCLEOTIDE 3'-PHOSPHODIESTERASE"/>
    <property type="match status" value="1"/>
</dbReference>
<name>A0A2P6R7Y7_ROSCH</name>
<dbReference type="CDD" id="cd22157">
    <property type="entry name" value="F-box_AtFBW1-like"/>
    <property type="match status" value="1"/>
</dbReference>
<keyword evidence="3" id="KW-1185">Reference proteome</keyword>
<dbReference type="SUPFAM" id="SSF55144">
    <property type="entry name" value="LigT-like"/>
    <property type="match status" value="1"/>
</dbReference>
<dbReference type="PANTHER" id="PTHR28141">
    <property type="entry name" value="2',3'-CYCLIC-NUCLEOTIDE 3'-PHOSPHODIESTERASE"/>
    <property type="match status" value="1"/>
</dbReference>
<dbReference type="Gene3D" id="1.20.1280.50">
    <property type="match status" value="1"/>
</dbReference>
<dbReference type="InterPro" id="IPR017451">
    <property type="entry name" value="F-box-assoc_interact_dom"/>
</dbReference>
<sequence>MTLEFGKTIDEDVVEQILSTLPPKSLKRFQCVSNRWHALITTPRFVAKHLSISRHNNLSTSVLMKRKVHEDTNSDETQEFFSFLHFRNDEDNDVDGVHDEHSFLSSIQEFHIPFSTGVKTWAEALIIIGHCNGIICLAQAVSGEVIICNPAIHEYKLLPPSPYLPDSDWPYSAIFRFRDGLGFGYDPNFNEYKIVNIGFPAPELSTPDGYNIYNPPKAAVYTLGTDAWRKIKTDTLETETTILWPQIFQMHFKDMCFWLAPEQHKELDVLDEDEEQFIREVIVMFDTGDELFHNIMLPDEFDYPSKNYFVPNLLVWKDSVALLGIQISQFSSYGIWVIDEFGGHNGGAWTKHITFELPVEPLIFWKSDRVLLNDPNDTDYRGLILDYNLDTKKLKNLPVQSERSDSSAIVYVSSIVSVLGGSKPKNKDNSTPNAEFSVFEYPSPLVSHYMVDKKTYSYSMWAIPSDDASLRIKKVMEGLRTEFGGPEIDPHIAVVGSIRMKHEDMLNKFRSLQSDVISSYKAKVNQVVTRSSYFQCISLLIHSSFEVSPELYFATGVSGGRFHFCNEVRPHLSLLYGYLTEEERKKAQEKVSYLDEGLSSLSFFITRLALYKIDYKDRSLKSWEKIADYPLQFE</sequence>
<dbReference type="EMBL" id="PDCK01000041">
    <property type="protein sequence ID" value="PRQ42512.1"/>
    <property type="molecule type" value="Genomic_DNA"/>
</dbReference>
<evidence type="ECO:0000313" key="2">
    <source>
        <dbReference type="EMBL" id="PRQ42512.1"/>
    </source>
</evidence>
<proteinExistence type="predicted"/>
<dbReference type="OrthoDB" id="514292at2759"/>
<accession>A0A2P6R7Y7</accession>
<dbReference type="GO" id="GO:0004113">
    <property type="term" value="F:2',3'-cyclic-nucleotide 3'-phosphodiesterase activity"/>
    <property type="evidence" value="ECO:0007669"/>
    <property type="project" value="TreeGrafter"/>
</dbReference>